<organism evidence="2 3">
    <name type="scientific">Eggerthella lenta</name>
    <name type="common">Eubacterium lentum</name>
    <dbReference type="NCBI Taxonomy" id="84112"/>
    <lineage>
        <taxon>Bacteria</taxon>
        <taxon>Bacillati</taxon>
        <taxon>Actinomycetota</taxon>
        <taxon>Coriobacteriia</taxon>
        <taxon>Eggerthellales</taxon>
        <taxon>Eggerthellaceae</taxon>
        <taxon>Eggerthella</taxon>
    </lineage>
</organism>
<gene>
    <name evidence="2" type="ORF">C1875_14185</name>
</gene>
<dbReference type="Gene3D" id="3.30.70.270">
    <property type="match status" value="1"/>
</dbReference>
<dbReference type="InterPro" id="IPR029787">
    <property type="entry name" value="Nucleotide_cyclase"/>
</dbReference>
<dbReference type="Proteomes" id="UP000253970">
    <property type="component" value="Unassembled WGS sequence"/>
</dbReference>
<name>A0A369M552_EGGLN</name>
<feature type="domain" description="GGDEF" evidence="1">
    <location>
        <begin position="201"/>
        <end position="328"/>
    </location>
</feature>
<comment type="caution">
    <text evidence="2">The sequence shown here is derived from an EMBL/GenBank/DDBJ whole genome shotgun (WGS) entry which is preliminary data.</text>
</comment>
<dbReference type="InterPro" id="IPR037401">
    <property type="entry name" value="SnoaL-like"/>
</dbReference>
<dbReference type="InterPro" id="IPR032710">
    <property type="entry name" value="NTF2-like_dom_sf"/>
</dbReference>
<dbReference type="AlphaFoldDB" id="A0A369M552"/>
<dbReference type="SUPFAM" id="SSF54427">
    <property type="entry name" value="NTF2-like"/>
    <property type="match status" value="1"/>
</dbReference>
<dbReference type="GO" id="GO:0005886">
    <property type="term" value="C:plasma membrane"/>
    <property type="evidence" value="ECO:0007669"/>
    <property type="project" value="TreeGrafter"/>
</dbReference>
<dbReference type="PANTHER" id="PTHR45138">
    <property type="entry name" value="REGULATORY COMPONENTS OF SENSORY TRANSDUCTION SYSTEM"/>
    <property type="match status" value="1"/>
</dbReference>
<evidence type="ECO:0000313" key="3">
    <source>
        <dbReference type="Proteomes" id="UP000253970"/>
    </source>
</evidence>
<dbReference type="InterPro" id="IPR050469">
    <property type="entry name" value="Diguanylate_Cyclase"/>
</dbReference>
<protein>
    <submittedName>
        <fullName evidence="2">Diguanylate cyclase</fullName>
    </submittedName>
</protein>
<dbReference type="InterPro" id="IPR000160">
    <property type="entry name" value="GGDEF_dom"/>
</dbReference>
<dbReference type="Pfam" id="PF00990">
    <property type="entry name" value="GGDEF"/>
    <property type="match status" value="1"/>
</dbReference>
<dbReference type="GO" id="GO:1902201">
    <property type="term" value="P:negative regulation of bacterial-type flagellum-dependent cell motility"/>
    <property type="evidence" value="ECO:0007669"/>
    <property type="project" value="TreeGrafter"/>
</dbReference>
<reference evidence="2 3" key="1">
    <citation type="journal article" date="2018" name="Elife">
        <title>Discovery and characterization of a prevalent human gut bacterial enzyme sufficient for the inactivation of a family of plant toxins.</title>
        <authorList>
            <person name="Koppel N."/>
            <person name="Bisanz J.E."/>
            <person name="Pandelia M.E."/>
            <person name="Turnbaugh P.J."/>
            <person name="Balskus E.P."/>
        </authorList>
    </citation>
    <scope>NUCLEOTIDE SEQUENCE [LARGE SCALE GENOMIC DNA]</scope>
    <source>
        <strain evidence="2 3">W1 BHI 6</strain>
    </source>
</reference>
<dbReference type="Pfam" id="PF13474">
    <property type="entry name" value="SnoaL_3"/>
    <property type="match status" value="1"/>
</dbReference>
<dbReference type="EMBL" id="PPTU01000040">
    <property type="protein sequence ID" value="RDB66009.1"/>
    <property type="molecule type" value="Genomic_DNA"/>
</dbReference>
<dbReference type="CDD" id="cd01949">
    <property type="entry name" value="GGDEF"/>
    <property type="match status" value="1"/>
</dbReference>
<dbReference type="PROSITE" id="PS50887">
    <property type="entry name" value="GGDEF"/>
    <property type="match status" value="1"/>
</dbReference>
<evidence type="ECO:0000313" key="2">
    <source>
        <dbReference type="EMBL" id="RDB66009.1"/>
    </source>
</evidence>
<dbReference type="NCBIfam" id="TIGR00254">
    <property type="entry name" value="GGDEF"/>
    <property type="match status" value="1"/>
</dbReference>
<dbReference type="SMART" id="SM00267">
    <property type="entry name" value="GGDEF"/>
    <property type="match status" value="1"/>
</dbReference>
<dbReference type="GO" id="GO:0052621">
    <property type="term" value="F:diguanylate cyclase activity"/>
    <property type="evidence" value="ECO:0007669"/>
    <property type="project" value="TreeGrafter"/>
</dbReference>
<dbReference type="SUPFAM" id="SSF55073">
    <property type="entry name" value="Nucleotide cyclase"/>
    <property type="match status" value="1"/>
</dbReference>
<dbReference type="PANTHER" id="PTHR45138:SF9">
    <property type="entry name" value="DIGUANYLATE CYCLASE DGCM-RELATED"/>
    <property type="match status" value="1"/>
</dbReference>
<proteinExistence type="predicted"/>
<dbReference type="GO" id="GO:0043709">
    <property type="term" value="P:cell adhesion involved in single-species biofilm formation"/>
    <property type="evidence" value="ECO:0007669"/>
    <property type="project" value="TreeGrafter"/>
</dbReference>
<evidence type="ECO:0000259" key="1">
    <source>
        <dbReference type="PROSITE" id="PS50887"/>
    </source>
</evidence>
<dbReference type="InterPro" id="IPR043128">
    <property type="entry name" value="Rev_trsase/Diguanyl_cyclase"/>
</dbReference>
<accession>A0A369M552</accession>
<dbReference type="Gene3D" id="3.10.450.50">
    <property type="match status" value="1"/>
</dbReference>
<sequence>MGRAMGQVLLQEAVELARKLWHAYIIEPSDESVQFIVDTMDPQNLSLIGTGKHELYVNLEAFFAGLERDQEEAQDITFEILDEYYEPRAIGEDTCLVFGTLWARERPDRPKPLLVEMDTRFTLVFRREGDRWLLVHLHHSTPNVDQRREEYYPKTATEQANAALEYSKAMERRAELDSMTELLNHAAFEKYVAAALVEGGEGSAFFMIDLDNFKTVNDTLGHPEGDRVIQEFADVLLRVFPRDALVGRMGGDEFAVFSTCPLSVEEAQGKACELIEAWGSHSASRAVELGCSVGIVRVVRGETFFDLYRAADCALYASKDNGKGCYSW</sequence>